<organism evidence="1">
    <name type="scientific">Homo sapiens</name>
    <name type="common">Human</name>
    <dbReference type="NCBI Taxonomy" id="9606"/>
    <lineage>
        <taxon>Eukaryota</taxon>
        <taxon>Metazoa</taxon>
        <taxon>Chordata</taxon>
        <taxon>Craniata</taxon>
        <taxon>Vertebrata</taxon>
        <taxon>Euteleostomi</taxon>
        <taxon>Mammalia</taxon>
        <taxon>Eutheria</taxon>
        <taxon>Euarchontoglires</taxon>
        <taxon>Primates</taxon>
        <taxon>Haplorrhini</taxon>
        <taxon>Catarrhini</taxon>
        <taxon>Hominidae</taxon>
        <taxon>Homo</taxon>
    </lineage>
</organism>
<dbReference type="ChiTaRS" id="SRSF5">
    <property type="organism name" value="human"/>
</dbReference>
<evidence type="ECO:0000313" key="1">
    <source>
        <dbReference type="EMBL" id="CCQ43053.1"/>
    </source>
</evidence>
<proteinExistence type="predicted"/>
<dbReference type="AlphaFoldDB" id="L8E9M6"/>
<accession>L8E9M6</accession>
<dbReference type="OrthoDB" id="1099063at2759"/>
<dbReference type="EMBL" id="HF583556">
    <property type="protein sequence ID" value="CCQ43053.1"/>
    <property type="molecule type" value="Genomic_DNA"/>
</dbReference>
<sequence length="55" mass="6205">MQMMLCMSLMEKNSVVKGLLLNMLGLGHEVEEVEDDTLTVLVVADLEMIDEMLHL</sequence>
<protein>
    <submittedName>
        <fullName evidence="1">Alternative protein SRSF5</fullName>
    </submittedName>
</protein>
<reference evidence="1" key="1">
    <citation type="journal article" date="2013" name="PLoS ONE">
        <title>Direct detection of alternative open reading frames translation products in human significantly expands the proteome.</title>
        <authorList>
            <person name="Vanderperre B."/>
            <person name="Lucier J.-F."/>
            <person name="Motard J."/>
            <person name="Tremblay G."/>
            <person name="Vanderperre S."/>
            <person name="Wisztorski M."/>
            <person name="Salzet M."/>
            <person name="Boisvert F.-M."/>
            <person name="Roucou X."/>
        </authorList>
    </citation>
    <scope>NUCLEOTIDE SEQUENCE</scope>
</reference>
<name>L8E9M6_HUMAN</name>
<gene>
    <name evidence="1" type="primary">SRSF5</name>
</gene>